<dbReference type="Proteomes" id="UP000287166">
    <property type="component" value="Unassembled WGS sequence"/>
</dbReference>
<feature type="region of interest" description="Disordered" evidence="1">
    <location>
        <begin position="278"/>
        <end position="300"/>
    </location>
</feature>
<dbReference type="EMBL" id="BFAD01000005">
    <property type="protein sequence ID" value="GBE83544.1"/>
    <property type="molecule type" value="Genomic_DNA"/>
</dbReference>
<proteinExistence type="predicted"/>
<dbReference type="RefSeq" id="XP_027614457.1">
    <property type="nucleotide sequence ID" value="XM_027758656.1"/>
</dbReference>
<evidence type="ECO:0000256" key="1">
    <source>
        <dbReference type="SAM" id="MobiDB-lite"/>
    </source>
</evidence>
<keyword evidence="3" id="KW-1185">Reference proteome</keyword>
<dbReference type="GeneID" id="38780461"/>
<dbReference type="OrthoDB" id="2844223at2759"/>
<feature type="region of interest" description="Disordered" evidence="1">
    <location>
        <begin position="190"/>
        <end position="212"/>
    </location>
</feature>
<name>A0A401GP59_9APHY</name>
<accession>A0A401GP59</accession>
<evidence type="ECO:0000313" key="3">
    <source>
        <dbReference type="Proteomes" id="UP000287166"/>
    </source>
</evidence>
<organism evidence="2 3">
    <name type="scientific">Sparassis crispa</name>
    <dbReference type="NCBI Taxonomy" id="139825"/>
    <lineage>
        <taxon>Eukaryota</taxon>
        <taxon>Fungi</taxon>
        <taxon>Dikarya</taxon>
        <taxon>Basidiomycota</taxon>
        <taxon>Agaricomycotina</taxon>
        <taxon>Agaricomycetes</taxon>
        <taxon>Polyporales</taxon>
        <taxon>Sparassidaceae</taxon>
        <taxon>Sparassis</taxon>
    </lineage>
</organism>
<protein>
    <submittedName>
        <fullName evidence="2">Uncharacterized protein</fullName>
    </submittedName>
</protein>
<feature type="compositionally biased region" description="Polar residues" evidence="1">
    <location>
        <begin position="278"/>
        <end position="293"/>
    </location>
</feature>
<dbReference type="AlphaFoldDB" id="A0A401GP59"/>
<evidence type="ECO:0000313" key="2">
    <source>
        <dbReference type="EMBL" id="GBE83544.1"/>
    </source>
</evidence>
<sequence length="370" mass="41441">MSGWKNIIVEVYKAYDPQHVPFSFDQWWHSQSIGYQLDPSGSEPSVIILNLREGLADYPGMDTRFTVNLNTRRVIDKVTKSRVPVPQEVLPSLDEIEKYVRKTITNQKEAAERAVLARLERKRKAEEERAAQVHDFYGRLEEHGLWVPPQDSENDDYEDFQDTQCILCSSTLVNCLTCHRLCCCHSPVDDDPERTESDSEDSLEVPDTDEDDTKGCRAWCMDKLRTCVGHGQRSFCESCRGGKEGEAEKLLACPSCGTWECAEDLYWCIGRIPPQSAETDGSAGSLTPSSPEGTTGRHPPKHACSQCVKDGSADWMVCACIRCWSLQNAPLKGIVYKYVCRECSPKGDLASPRYSNVLAAKNTSVRNDAA</sequence>
<dbReference type="InParanoid" id="A0A401GP59"/>
<reference evidence="2 3" key="1">
    <citation type="journal article" date="2018" name="Sci. Rep.">
        <title>Genome sequence of the cauliflower mushroom Sparassis crispa (Hanabiratake) and its association with beneficial usage.</title>
        <authorList>
            <person name="Kiyama R."/>
            <person name="Furutani Y."/>
            <person name="Kawaguchi K."/>
            <person name="Nakanishi T."/>
        </authorList>
    </citation>
    <scope>NUCLEOTIDE SEQUENCE [LARGE SCALE GENOMIC DNA]</scope>
</reference>
<gene>
    <name evidence="2" type="ORF">SCP_0505980</name>
</gene>
<comment type="caution">
    <text evidence="2">The sequence shown here is derived from an EMBL/GenBank/DDBJ whole genome shotgun (WGS) entry which is preliminary data.</text>
</comment>